<dbReference type="Proteomes" id="UP000029579">
    <property type="component" value="Unassembled WGS sequence"/>
</dbReference>
<dbReference type="PANTHER" id="PTHR33909">
    <property type="entry name" value="SEC TRANSLOCON ACCESSORY COMPLEX SUBUNIT YAJC"/>
    <property type="match status" value="1"/>
</dbReference>
<keyword evidence="7 10" id="KW-1133">Transmembrane helix</keyword>
<evidence type="ECO:0000256" key="3">
    <source>
        <dbReference type="ARBA" id="ARBA00022448"/>
    </source>
</evidence>
<keyword evidence="9 10" id="KW-0472">Membrane</keyword>
<evidence type="ECO:0000256" key="7">
    <source>
        <dbReference type="ARBA" id="ARBA00022989"/>
    </source>
</evidence>
<evidence type="ECO:0000256" key="1">
    <source>
        <dbReference type="ARBA" id="ARBA00004162"/>
    </source>
</evidence>
<evidence type="ECO:0000313" key="12">
    <source>
        <dbReference type="Proteomes" id="UP000029579"/>
    </source>
</evidence>
<organism evidence="11 12">
    <name type="scientific">Anaerococcus lactolyticus S7-1-13</name>
    <dbReference type="NCBI Taxonomy" id="1284686"/>
    <lineage>
        <taxon>Bacteria</taxon>
        <taxon>Bacillati</taxon>
        <taxon>Bacillota</taxon>
        <taxon>Tissierellia</taxon>
        <taxon>Tissierellales</taxon>
        <taxon>Peptoniphilaceae</taxon>
        <taxon>Anaerococcus</taxon>
    </lineage>
</organism>
<dbReference type="InterPro" id="IPR003849">
    <property type="entry name" value="Preprotein_translocase_YajC"/>
</dbReference>
<dbReference type="Pfam" id="PF02699">
    <property type="entry name" value="YajC"/>
    <property type="match status" value="1"/>
</dbReference>
<evidence type="ECO:0000256" key="4">
    <source>
        <dbReference type="ARBA" id="ARBA00022475"/>
    </source>
</evidence>
<gene>
    <name evidence="11" type="ORF">HMPREF1630_09035</name>
</gene>
<evidence type="ECO:0000256" key="5">
    <source>
        <dbReference type="ARBA" id="ARBA00022692"/>
    </source>
</evidence>
<sequence length="90" mass="10435">MWLLMRLEYIILIILAVCFYFTNVNDYRKDKNREIFVNDNLKVSSKVITKSGIIGYVAKINKNEVILITGDVDNTSTITIEKSYIDNILE</sequence>
<dbReference type="EMBL" id="JRMW01000043">
    <property type="protein sequence ID" value="KGF03125.1"/>
    <property type="molecule type" value="Genomic_DNA"/>
</dbReference>
<keyword evidence="8" id="KW-0811">Translocation</keyword>
<evidence type="ECO:0000256" key="9">
    <source>
        <dbReference type="ARBA" id="ARBA00023136"/>
    </source>
</evidence>
<reference evidence="11 12" key="1">
    <citation type="submission" date="2014-07" db="EMBL/GenBank/DDBJ databases">
        <authorList>
            <person name="McCorrison J."/>
            <person name="Sanka R."/>
            <person name="Torralba M."/>
            <person name="Gillis M."/>
            <person name="Haft D.H."/>
            <person name="Methe B."/>
            <person name="Sutton G."/>
            <person name="Nelson K.E."/>
        </authorList>
    </citation>
    <scope>NUCLEOTIDE SEQUENCE [LARGE SCALE GENOMIC DNA]</scope>
    <source>
        <strain evidence="11 12">S7-1-13</strain>
    </source>
</reference>
<keyword evidence="4" id="KW-1003">Cell membrane</keyword>
<protein>
    <recommendedName>
        <fullName evidence="13">Preprotein translocase subunit YajC</fullName>
    </recommendedName>
</protein>
<dbReference type="GO" id="GO:0015031">
    <property type="term" value="P:protein transport"/>
    <property type="evidence" value="ECO:0007669"/>
    <property type="project" value="UniProtKB-KW"/>
</dbReference>
<comment type="caution">
    <text evidence="11">The sequence shown here is derived from an EMBL/GenBank/DDBJ whole genome shotgun (WGS) entry which is preliminary data.</text>
</comment>
<evidence type="ECO:0000256" key="10">
    <source>
        <dbReference type="SAM" id="Phobius"/>
    </source>
</evidence>
<proteinExistence type="inferred from homology"/>
<dbReference type="SMART" id="SM01323">
    <property type="entry name" value="YajC"/>
    <property type="match status" value="1"/>
</dbReference>
<dbReference type="eggNOG" id="COG1862">
    <property type="taxonomic scope" value="Bacteria"/>
</dbReference>
<evidence type="ECO:0008006" key="13">
    <source>
        <dbReference type="Google" id="ProtNLM"/>
    </source>
</evidence>
<keyword evidence="3" id="KW-0813">Transport</keyword>
<keyword evidence="5 10" id="KW-0812">Transmembrane</keyword>
<dbReference type="GO" id="GO:0005886">
    <property type="term" value="C:plasma membrane"/>
    <property type="evidence" value="ECO:0007669"/>
    <property type="project" value="UniProtKB-SubCell"/>
</dbReference>
<evidence type="ECO:0000313" key="11">
    <source>
        <dbReference type="EMBL" id="KGF03125.1"/>
    </source>
</evidence>
<accession>A0A095WZ79</accession>
<comment type="subcellular location">
    <subcellularLocation>
        <location evidence="1">Cell membrane</location>
        <topology evidence="1">Single-pass membrane protein</topology>
    </subcellularLocation>
</comment>
<evidence type="ECO:0000256" key="8">
    <source>
        <dbReference type="ARBA" id="ARBA00023010"/>
    </source>
</evidence>
<name>A0A095WZ79_9FIRM</name>
<comment type="similarity">
    <text evidence="2">Belongs to the YajC family.</text>
</comment>
<dbReference type="NCBIfam" id="TIGR00739">
    <property type="entry name" value="yajC"/>
    <property type="match status" value="1"/>
</dbReference>
<keyword evidence="6" id="KW-0653">Protein transport</keyword>
<dbReference type="PANTHER" id="PTHR33909:SF1">
    <property type="entry name" value="SEC TRANSLOCON ACCESSORY COMPLEX SUBUNIT YAJC"/>
    <property type="match status" value="1"/>
</dbReference>
<dbReference type="AlphaFoldDB" id="A0A095WZ79"/>
<evidence type="ECO:0000256" key="2">
    <source>
        <dbReference type="ARBA" id="ARBA00006742"/>
    </source>
</evidence>
<feature type="transmembrane region" description="Helical" evidence="10">
    <location>
        <begin position="6"/>
        <end position="24"/>
    </location>
</feature>
<evidence type="ECO:0000256" key="6">
    <source>
        <dbReference type="ARBA" id="ARBA00022927"/>
    </source>
</evidence>